<keyword evidence="1" id="KW-0812">Transmembrane</keyword>
<proteinExistence type="predicted"/>
<evidence type="ECO:0000313" key="2">
    <source>
        <dbReference type="EMBL" id="PLW70925.1"/>
    </source>
</evidence>
<feature type="transmembrane region" description="Helical" evidence="1">
    <location>
        <begin position="49"/>
        <end position="73"/>
    </location>
</feature>
<feature type="transmembrane region" description="Helical" evidence="1">
    <location>
        <begin position="154"/>
        <end position="175"/>
    </location>
</feature>
<accession>A0A2N5X8V3</accession>
<protein>
    <submittedName>
        <fullName evidence="2">Regulator SirB</fullName>
    </submittedName>
</protein>
<keyword evidence="3" id="KW-1185">Reference proteome</keyword>
<dbReference type="PANTHER" id="PTHR39594:SF1">
    <property type="entry name" value="PROTEIN YCHQ"/>
    <property type="match status" value="1"/>
</dbReference>
<comment type="caution">
    <text evidence="2">The sequence shown here is derived from an EMBL/GenBank/DDBJ whole genome shotgun (WGS) entry which is preliminary data.</text>
</comment>
<dbReference type="InterPro" id="IPR007360">
    <property type="entry name" value="SirB"/>
</dbReference>
<evidence type="ECO:0000256" key="1">
    <source>
        <dbReference type="SAM" id="Phobius"/>
    </source>
</evidence>
<name>A0A2N5X8V3_9GAMM</name>
<gene>
    <name evidence="2" type="ORF">C0039_02020</name>
</gene>
<reference evidence="2 3" key="1">
    <citation type="submission" date="2018-01" db="EMBL/GenBank/DDBJ databases">
        <title>The draft genome sequence of Halioglobus lutimaris HF004.</title>
        <authorList>
            <person name="Du Z.-J."/>
            <person name="Shi M.-J."/>
        </authorList>
    </citation>
    <scope>NUCLEOTIDE SEQUENCE [LARGE SCALE GENOMIC DNA]</scope>
    <source>
        <strain evidence="2 3">HF004</strain>
    </source>
</reference>
<dbReference type="AlphaFoldDB" id="A0A2N5X8V3"/>
<evidence type="ECO:0000313" key="3">
    <source>
        <dbReference type="Proteomes" id="UP000235005"/>
    </source>
</evidence>
<dbReference type="EMBL" id="PKUS01000001">
    <property type="protein sequence ID" value="PLW70925.1"/>
    <property type="molecule type" value="Genomic_DNA"/>
</dbReference>
<organism evidence="2 3">
    <name type="scientific">Pseudohalioglobus lutimaris</name>
    <dbReference type="NCBI Taxonomy" id="1737061"/>
    <lineage>
        <taxon>Bacteria</taxon>
        <taxon>Pseudomonadati</taxon>
        <taxon>Pseudomonadota</taxon>
        <taxon>Gammaproteobacteria</taxon>
        <taxon>Cellvibrionales</taxon>
        <taxon>Halieaceae</taxon>
        <taxon>Pseudohalioglobus</taxon>
    </lineage>
</organism>
<dbReference type="Pfam" id="PF04247">
    <property type="entry name" value="SirB"/>
    <property type="match status" value="1"/>
</dbReference>
<dbReference type="OrthoDB" id="5588650at2"/>
<dbReference type="GO" id="GO:0005886">
    <property type="term" value="C:plasma membrane"/>
    <property type="evidence" value="ECO:0007669"/>
    <property type="project" value="TreeGrafter"/>
</dbReference>
<keyword evidence="1" id="KW-0472">Membrane</keyword>
<feature type="transmembrane region" description="Helical" evidence="1">
    <location>
        <begin position="94"/>
        <end position="115"/>
    </location>
</feature>
<feature type="transmembrane region" description="Helical" evidence="1">
    <location>
        <begin position="121"/>
        <end position="142"/>
    </location>
</feature>
<dbReference type="PANTHER" id="PTHR39594">
    <property type="entry name" value="PROTEIN YCHQ"/>
    <property type="match status" value="1"/>
</dbReference>
<sequence>MASVVCGNRHLVPRSRALSQNRHQGRLPPENSWSPVCTVGFDPVGPDKLLLMMTFTVLKTAHVLCAFLSVAGFALRGYWALQSNPLCKHRLVKVLPHVIDSCLLGTAVGMLWIWGVSPLSLPWVTAKLVALLLYIALGMAALRFARTREARLAAYLAALATAAYIVAVALTHSAWGPLG</sequence>
<keyword evidence="1" id="KW-1133">Transmembrane helix</keyword>
<dbReference type="Proteomes" id="UP000235005">
    <property type="component" value="Unassembled WGS sequence"/>
</dbReference>